<name>A0ABV9XSV9_9PSEU</name>
<keyword evidence="10" id="KW-1185">Reference proteome</keyword>
<feature type="transmembrane region" description="Helical" evidence="7">
    <location>
        <begin position="171"/>
        <end position="191"/>
    </location>
</feature>
<keyword evidence="5 7" id="KW-1133">Transmembrane helix</keyword>
<dbReference type="Proteomes" id="UP001595833">
    <property type="component" value="Unassembled WGS sequence"/>
</dbReference>
<dbReference type="SUPFAM" id="SSF103473">
    <property type="entry name" value="MFS general substrate transporter"/>
    <property type="match status" value="1"/>
</dbReference>
<feature type="transmembrane region" description="Helical" evidence="7">
    <location>
        <begin position="257"/>
        <end position="275"/>
    </location>
</feature>
<dbReference type="PANTHER" id="PTHR23513">
    <property type="entry name" value="INTEGRAL MEMBRANE EFFLUX PROTEIN-RELATED"/>
    <property type="match status" value="1"/>
</dbReference>
<dbReference type="Pfam" id="PF05977">
    <property type="entry name" value="MFS_3"/>
    <property type="match status" value="1"/>
</dbReference>
<feature type="transmembrane region" description="Helical" evidence="7">
    <location>
        <begin position="16"/>
        <end position="41"/>
    </location>
</feature>
<feature type="transmembrane region" description="Helical" evidence="7">
    <location>
        <begin position="311"/>
        <end position="335"/>
    </location>
</feature>
<comment type="subcellular location">
    <subcellularLocation>
        <location evidence="1">Cell membrane</location>
        <topology evidence="1">Multi-pass membrane protein</topology>
    </subcellularLocation>
</comment>
<dbReference type="PANTHER" id="PTHR23513:SF6">
    <property type="entry name" value="MAJOR FACILITATOR SUPERFAMILY ASSOCIATED DOMAIN-CONTAINING PROTEIN"/>
    <property type="match status" value="1"/>
</dbReference>
<evidence type="ECO:0000256" key="5">
    <source>
        <dbReference type="ARBA" id="ARBA00022989"/>
    </source>
</evidence>
<feature type="transmembrane region" description="Helical" evidence="7">
    <location>
        <begin position="47"/>
        <end position="68"/>
    </location>
</feature>
<gene>
    <name evidence="9" type="ORF">ACFPFM_05855</name>
</gene>
<sequence>MTTPAPVPLTRNRDYALLWGGQAVAEVGFSATVLALPLLVYAITGSWFVAGLALTVDSAAQLLVGLPAGALVDRWDRRRIMLCCEAAQVVALAGLVAAVWFDSVTVPHVLAVAAVLGVCRALFEPAEDACLPRLVPESQLATAVAMNTARSQLGQMGGTALGGVLFGVARWLPFLLDLVTHVLAFVALLFLRVPPTERVVERQHLLREIGEGLRWVWGRAEVRVTALCAVVLNLFFTAFYLVVIGLAQGGGASEAEIGVMAAMLGVGGVLGALAAPRLHRSLGPFRSIASVFWALCLLTPLALVLDSPYLLGGMFALMTFLAPTANTTIGTYQLLLTPDELRGRMSGVMAVVVGTAGAVGPLVGGALTELLSAHAAVIACAAGIFLITVFVTVNPTLRGYAKDPVQEEEEA</sequence>
<dbReference type="Gene3D" id="1.20.1250.20">
    <property type="entry name" value="MFS general substrate transporter like domains"/>
    <property type="match status" value="1"/>
</dbReference>
<feature type="transmembrane region" description="Helical" evidence="7">
    <location>
        <begin position="80"/>
        <end position="101"/>
    </location>
</feature>
<evidence type="ECO:0000313" key="9">
    <source>
        <dbReference type="EMBL" id="MFC5053281.1"/>
    </source>
</evidence>
<protein>
    <submittedName>
        <fullName evidence="9">MFS transporter</fullName>
    </submittedName>
</protein>
<dbReference type="PROSITE" id="PS50850">
    <property type="entry name" value="MFS"/>
    <property type="match status" value="1"/>
</dbReference>
<evidence type="ECO:0000313" key="10">
    <source>
        <dbReference type="Proteomes" id="UP001595833"/>
    </source>
</evidence>
<keyword evidence="6 7" id="KW-0472">Membrane</keyword>
<dbReference type="InterPro" id="IPR036259">
    <property type="entry name" value="MFS_trans_sf"/>
</dbReference>
<keyword evidence="2" id="KW-0813">Transport</keyword>
<organism evidence="9 10">
    <name type="scientific">Saccharothrix xinjiangensis</name>
    <dbReference type="NCBI Taxonomy" id="204798"/>
    <lineage>
        <taxon>Bacteria</taxon>
        <taxon>Bacillati</taxon>
        <taxon>Actinomycetota</taxon>
        <taxon>Actinomycetes</taxon>
        <taxon>Pseudonocardiales</taxon>
        <taxon>Pseudonocardiaceae</taxon>
        <taxon>Saccharothrix</taxon>
    </lineage>
</organism>
<keyword evidence="4 7" id="KW-0812">Transmembrane</keyword>
<proteinExistence type="predicted"/>
<reference evidence="10" key="1">
    <citation type="journal article" date="2019" name="Int. J. Syst. Evol. Microbiol.">
        <title>The Global Catalogue of Microorganisms (GCM) 10K type strain sequencing project: providing services to taxonomists for standard genome sequencing and annotation.</title>
        <authorList>
            <consortium name="The Broad Institute Genomics Platform"/>
            <consortium name="The Broad Institute Genome Sequencing Center for Infectious Disease"/>
            <person name="Wu L."/>
            <person name="Ma J."/>
        </authorList>
    </citation>
    <scope>NUCLEOTIDE SEQUENCE [LARGE SCALE GENOMIC DNA]</scope>
    <source>
        <strain evidence="10">KCTC 12848</strain>
    </source>
</reference>
<dbReference type="CDD" id="cd06173">
    <property type="entry name" value="MFS_MefA_like"/>
    <property type="match status" value="1"/>
</dbReference>
<dbReference type="InterPro" id="IPR020846">
    <property type="entry name" value="MFS_dom"/>
</dbReference>
<feature type="transmembrane region" description="Helical" evidence="7">
    <location>
        <begin position="287"/>
        <end position="305"/>
    </location>
</feature>
<dbReference type="RefSeq" id="WP_344038385.1">
    <property type="nucleotide sequence ID" value="NZ_BAAAKE010000011.1"/>
</dbReference>
<evidence type="ECO:0000256" key="6">
    <source>
        <dbReference type="ARBA" id="ARBA00023136"/>
    </source>
</evidence>
<dbReference type="EMBL" id="JBHSJB010000006">
    <property type="protein sequence ID" value="MFC5053281.1"/>
    <property type="molecule type" value="Genomic_DNA"/>
</dbReference>
<dbReference type="InterPro" id="IPR001958">
    <property type="entry name" value="Tet-R_TetA/multi-R_MdtG-like"/>
</dbReference>
<dbReference type="InterPro" id="IPR010290">
    <property type="entry name" value="TM_effector"/>
</dbReference>
<feature type="transmembrane region" description="Helical" evidence="7">
    <location>
        <begin position="373"/>
        <end position="393"/>
    </location>
</feature>
<evidence type="ECO:0000259" key="8">
    <source>
        <dbReference type="PROSITE" id="PS50850"/>
    </source>
</evidence>
<dbReference type="PRINTS" id="PR01035">
    <property type="entry name" value="TCRTETA"/>
</dbReference>
<feature type="domain" description="Major facilitator superfamily (MFS) profile" evidence="8">
    <location>
        <begin position="1"/>
        <end position="398"/>
    </location>
</feature>
<accession>A0ABV9XSV9</accession>
<evidence type="ECO:0000256" key="2">
    <source>
        <dbReference type="ARBA" id="ARBA00022448"/>
    </source>
</evidence>
<keyword evidence="3" id="KW-1003">Cell membrane</keyword>
<evidence type="ECO:0000256" key="1">
    <source>
        <dbReference type="ARBA" id="ARBA00004651"/>
    </source>
</evidence>
<evidence type="ECO:0000256" key="3">
    <source>
        <dbReference type="ARBA" id="ARBA00022475"/>
    </source>
</evidence>
<evidence type="ECO:0000256" key="7">
    <source>
        <dbReference type="SAM" id="Phobius"/>
    </source>
</evidence>
<feature type="transmembrane region" description="Helical" evidence="7">
    <location>
        <begin position="347"/>
        <end position="367"/>
    </location>
</feature>
<evidence type="ECO:0000256" key="4">
    <source>
        <dbReference type="ARBA" id="ARBA00022692"/>
    </source>
</evidence>
<feature type="transmembrane region" description="Helical" evidence="7">
    <location>
        <begin position="224"/>
        <end position="245"/>
    </location>
</feature>
<comment type="caution">
    <text evidence="9">The sequence shown here is derived from an EMBL/GenBank/DDBJ whole genome shotgun (WGS) entry which is preliminary data.</text>
</comment>